<dbReference type="OrthoDB" id="3035812at2"/>
<organism evidence="2 3">
    <name type="scientific">Lucifera butyrica</name>
    <dbReference type="NCBI Taxonomy" id="1351585"/>
    <lineage>
        <taxon>Bacteria</taxon>
        <taxon>Bacillati</taxon>
        <taxon>Bacillota</taxon>
        <taxon>Negativicutes</taxon>
        <taxon>Veillonellales</taxon>
        <taxon>Veillonellaceae</taxon>
        <taxon>Lucifera</taxon>
    </lineage>
</organism>
<name>A0A498RAB7_9FIRM</name>
<dbReference type="Proteomes" id="UP000277811">
    <property type="component" value="Unassembled WGS sequence"/>
</dbReference>
<evidence type="ECO:0000313" key="3">
    <source>
        <dbReference type="Proteomes" id="UP000277811"/>
    </source>
</evidence>
<reference evidence="2 3" key="1">
    <citation type="submission" date="2018-06" db="EMBL/GenBank/DDBJ databases">
        <authorList>
            <person name="Strepis N."/>
        </authorList>
    </citation>
    <scope>NUCLEOTIDE SEQUENCE [LARGE SCALE GENOMIC DNA]</scope>
    <source>
        <strain evidence="2">LUCI</strain>
    </source>
</reference>
<gene>
    <name evidence="1" type="ORF">LUCI_3722</name>
    <name evidence="2" type="ORF">LUCI_3756</name>
</gene>
<sequence>MLDISREWETEYLCARVKRIEEDVKNGKFESALDYLNMIQEKAKSAEILIRKHLVAAKSK</sequence>
<keyword evidence="3" id="KW-1185">Reference proteome</keyword>
<evidence type="ECO:0000313" key="1">
    <source>
        <dbReference type="EMBL" id="VBB08450.1"/>
    </source>
</evidence>
<dbReference type="EMBL" id="UPPP01000091">
    <property type="protein sequence ID" value="VBB08484.1"/>
    <property type="molecule type" value="Genomic_DNA"/>
</dbReference>
<protein>
    <submittedName>
        <fullName evidence="2">Uncharacterized protein</fullName>
    </submittedName>
</protein>
<proteinExistence type="predicted"/>
<evidence type="ECO:0000313" key="2">
    <source>
        <dbReference type="EMBL" id="VBB08484.1"/>
    </source>
</evidence>
<dbReference type="AlphaFoldDB" id="A0A498RAB7"/>
<dbReference type="EMBL" id="UPPP01000091">
    <property type="protein sequence ID" value="VBB08450.1"/>
    <property type="molecule type" value="Genomic_DNA"/>
</dbReference>
<accession>A0A498RAB7</accession>
<dbReference type="RefSeq" id="WP_122629319.1">
    <property type="nucleotide sequence ID" value="NZ_UPPP01000091.1"/>
</dbReference>